<proteinExistence type="inferred from homology"/>
<dbReference type="InterPro" id="IPR027417">
    <property type="entry name" value="P-loop_NTPase"/>
</dbReference>
<evidence type="ECO:0000256" key="9">
    <source>
        <dbReference type="ARBA" id="ARBA00023158"/>
    </source>
</evidence>
<evidence type="ECO:0000256" key="4">
    <source>
        <dbReference type="ARBA" id="ARBA00022490"/>
    </source>
</evidence>
<evidence type="ECO:0000256" key="8">
    <source>
        <dbReference type="ARBA" id="ARBA00022840"/>
    </source>
</evidence>
<keyword evidence="4" id="KW-0963">Cytoplasm</keyword>
<dbReference type="CDD" id="cd18808">
    <property type="entry name" value="SF1_C_Upf1"/>
    <property type="match status" value="1"/>
</dbReference>
<dbReference type="Pfam" id="PF13087">
    <property type="entry name" value="AAA_12"/>
    <property type="match status" value="1"/>
</dbReference>
<dbReference type="InterPro" id="IPR049079">
    <property type="entry name" value="Mov-10_helical"/>
</dbReference>
<dbReference type="Pfam" id="PF21634">
    <property type="entry name" value="MOV-10_beta-barrel"/>
    <property type="match status" value="1"/>
</dbReference>
<feature type="non-terminal residue" evidence="15">
    <location>
        <position position="1210"/>
    </location>
</feature>
<accession>A0A7K9UKS7</accession>
<sequence>MLGLLSRVLSYFWRRADGEEGGDLRWTGSGDKELKTVQGVVTRFCHDYGMINDLIIFTKDAVANSMPLAVGQEVIATVEEDKISSGLKAIRVDAVQNAWGDYSTTCNASELETKILIGNVTSLSKDGGYINRNTLFTMKDVCEGFKPCVGDWVQAKYFINPTTWSSEAVAVKPLRYKRVDKVHISSICGRNGTVDESIFFTLDSLRLPDGYSPRVHDLVNVIVVESNQSFHVWRALCLAPVDQKGQSHSNGIDLDDPYENLMSNKGGLEVSRITDFGTLKQGESRSMIIWIENKGSVPQSLISCRLAGWVKDKQFSFQIPQKCQDSPAVHLSSFPINQENVSKAAINSCNDSGGRTYESLNNTPIVKNGVISENVSLVKAENIYNGEKEQREDAEQPINHLNITGEVVIPPGGKTFVVIVCTAVNPGYSKELLLLGFSDFTIGRYIETTVTNEAELLIAPVAPFSPRKPKIISVPQQRMTTTVVAPKCRRNSRKLPSFLPHYTVPNELRRCVEQNLDVLTFQPLLAECLNLDNYKAKFSTLLWLEEIHAEMEIKDFNMSGITLKRNGNLLVLEVPGVEEGRPHLSTGDKVILKSQVYSEHIIEYVAYITEICNEDVTLKFNPDFEQAYNLEPMDVEFVHSRITSRRCQLAVEQAICLSEKVFTWLSNFSFFSKLEVLFPERLLLQSPQVIKTQNITEYCGVDDGLEQYSQQESDVTILELLHIDTEPSCHLLDNFHSCSKFPVCYWNAGIAIGETVTIKRRAGEFFNPMLNEQQKLAVKRIVSGECRPTPYILFGPPGTGKTITVVEAILQIHYTLPDSRILVCAPSNAATDLICLRLHQSNLLKPGTMVRINASCRSPEQIDDIVKPYCKDGDDIWKALWFRIIITTCSSAGMFYQTGTRLGHFTHVILDEAGQASEPESLIPIGLISETNGQIVLVGDPKQLGPVIKSKIAVAFGLNVSLLERLISRDMYLRDEDAFSACGSYNPLLITKLIKNYRSHSALLALPSKLFYHKELEVCADTSVVTSLLHWEKLPRKGFPLIFHGVRGNETREGRSPSWFNPAEAVQVMQYCCHLAKNESIAVSVTDIGVITPYRKQVEKIRFLLRSIDLSDVKVGTVEEFQGQEYMVTILSTVRSHEGLFAEEKYYLGFLTNPKRFNVAITRAKALLIVVGNPHVLVKDPCFCALLEYSLMNNAYVGCDLPSELECLHQ</sequence>
<dbReference type="CDD" id="cd18078">
    <property type="entry name" value="DEXXQc_Mov10L1"/>
    <property type="match status" value="1"/>
</dbReference>
<dbReference type="InterPro" id="IPR041677">
    <property type="entry name" value="DNA2/NAM7_AAA_11"/>
</dbReference>
<evidence type="ECO:0000256" key="1">
    <source>
        <dbReference type="ARBA" id="ARBA00004496"/>
    </source>
</evidence>
<evidence type="ECO:0000256" key="2">
    <source>
        <dbReference type="ARBA" id="ARBA00005601"/>
    </source>
</evidence>
<dbReference type="Pfam" id="PF21635">
    <property type="entry name" value="Mov-10_helical"/>
    <property type="match status" value="1"/>
</dbReference>
<dbReference type="OrthoDB" id="6513042at2759"/>
<evidence type="ECO:0000256" key="3">
    <source>
        <dbReference type="ARBA" id="ARBA00012552"/>
    </source>
</evidence>
<feature type="domain" description="DNA2/NAM7 helicase helicase" evidence="11">
    <location>
        <begin position="770"/>
        <end position="856"/>
    </location>
</feature>
<dbReference type="GO" id="GO:0016787">
    <property type="term" value="F:hydrolase activity"/>
    <property type="evidence" value="ECO:0007669"/>
    <property type="project" value="UniProtKB-KW"/>
</dbReference>
<evidence type="ECO:0000256" key="5">
    <source>
        <dbReference type="ARBA" id="ARBA00022741"/>
    </source>
</evidence>
<dbReference type="InterPro" id="IPR049080">
    <property type="entry name" value="MOV-10-like_beta-barrel"/>
</dbReference>
<comment type="subcellular location">
    <subcellularLocation>
        <location evidence="1">Cytoplasm</location>
    </subcellularLocation>
</comment>
<protein>
    <recommendedName>
        <fullName evidence="3">RNA helicase</fullName>
        <ecNumber evidence="3">3.6.4.13</ecNumber>
    </recommendedName>
</protein>
<evidence type="ECO:0000313" key="16">
    <source>
        <dbReference type="Proteomes" id="UP000567872"/>
    </source>
</evidence>
<dbReference type="Proteomes" id="UP000567872">
    <property type="component" value="Unassembled WGS sequence"/>
</dbReference>
<comment type="catalytic activity">
    <reaction evidence="10">
        <text>ATP + H2O = ADP + phosphate + H(+)</text>
        <dbReference type="Rhea" id="RHEA:13065"/>
        <dbReference type="ChEBI" id="CHEBI:15377"/>
        <dbReference type="ChEBI" id="CHEBI:15378"/>
        <dbReference type="ChEBI" id="CHEBI:30616"/>
        <dbReference type="ChEBI" id="CHEBI:43474"/>
        <dbReference type="ChEBI" id="CHEBI:456216"/>
        <dbReference type="EC" id="3.6.4.13"/>
    </reaction>
</comment>
<dbReference type="AlphaFoldDB" id="A0A7K9UKS7"/>
<dbReference type="EMBL" id="VXAA01000167">
    <property type="protein sequence ID" value="NXI61172.1"/>
    <property type="molecule type" value="Genomic_DNA"/>
</dbReference>
<dbReference type="Pfam" id="PF13086">
    <property type="entry name" value="AAA_11"/>
    <property type="match status" value="2"/>
</dbReference>
<evidence type="ECO:0000256" key="6">
    <source>
        <dbReference type="ARBA" id="ARBA00022801"/>
    </source>
</evidence>
<evidence type="ECO:0000256" key="10">
    <source>
        <dbReference type="ARBA" id="ARBA00047984"/>
    </source>
</evidence>
<evidence type="ECO:0000259" key="13">
    <source>
        <dbReference type="Pfam" id="PF21634"/>
    </source>
</evidence>
<keyword evidence="7 15" id="KW-0347">Helicase</keyword>
<evidence type="ECO:0000256" key="7">
    <source>
        <dbReference type="ARBA" id="ARBA00022806"/>
    </source>
</evidence>
<keyword evidence="8" id="KW-0067">ATP-binding</keyword>
<feature type="domain" description="Helicase MOV-10 helical" evidence="14">
    <location>
        <begin position="499"/>
        <end position="554"/>
    </location>
</feature>
<keyword evidence="16" id="KW-1185">Reference proteome</keyword>
<keyword evidence="5" id="KW-0547">Nucleotide-binding</keyword>
<evidence type="ECO:0000259" key="12">
    <source>
        <dbReference type="Pfam" id="PF13087"/>
    </source>
</evidence>
<feature type="domain" description="DNA2/NAM7 helicase helicase" evidence="11">
    <location>
        <begin position="883"/>
        <end position="951"/>
    </location>
</feature>
<dbReference type="FunFam" id="3.40.50.300:FF:000864">
    <property type="entry name" value="Mov10-like RISC complex RNA helicase 1"/>
    <property type="match status" value="1"/>
</dbReference>
<keyword evidence="6" id="KW-0378">Hydrolase</keyword>
<keyword evidence="9" id="KW-0943">RNA-mediated gene silencing</keyword>
<comment type="similarity">
    <text evidence="2">Belongs to the DNA2/NAM7 helicase family. SDE3 subfamily.</text>
</comment>
<dbReference type="InterPro" id="IPR047187">
    <property type="entry name" value="SF1_C_Upf1"/>
</dbReference>
<evidence type="ECO:0000313" key="15">
    <source>
        <dbReference type="EMBL" id="NXI61172.1"/>
    </source>
</evidence>
<dbReference type="GO" id="GO:0005737">
    <property type="term" value="C:cytoplasm"/>
    <property type="evidence" value="ECO:0007669"/>
    <property type="project" value="UniProtKB-SubCell"/>
</dbReference>
<reference evidence="15 16" key="1">
    <citation type="submission" date="2019-09" db="EMBL/GenBank/DDBJ databases">
        <title>Bird 10,000 Genomes (B10K) Project - Family phase.</title>
        <authorList>
            <person name="Zhang G."/>
        </authorList>
    </citation>
    <scope>NUCLEOTIDE SEQUENCE [LARGE SCALE GENOMIC DNA]</scope>
    <source>
        <strain evidence="15">B10K-DU-001-57</strain>
        <tissue evidence="15">Muscle</tissue>
    </source>
</reference>
<organism evidence="15 16">
    <name type="scientific">Anseranas semipalmata</name>
    <name type="common">Magpie goose</name>
    <name type="synonym">Anas semipalmata</name>
    <dbReference type="NCBI Taxonomy" id="8851"/>
    <lineage>
        <taxon>Eukaryota</taxon>
        <taxon>Metazoa</taxon>
        <taxon>Chordata</taxon>
        <taxon>Craniata</taxon>
        <taxon>Vertebrata</taxon>
        <taxon>Euteleostomi</taxon>
        <taxon>Archelosauria</taxon>
        <taxon>Archosauria</taxon>
        <taxon>Dinosauria</taxon>
        <taxon>Saurischia</taxon>
        <taxon>Theropoda</taxon>
        <taxon>Coelurosauria</taxon>
        <taxon>Aves</taxon>
        <taxon>Neognathae</taxon>
        <taxon>Galloanserae</taxon>
        <taxon>Anseriformes</taxon>
        <taxon>Anseranatidae</taxon>
        <taxon>Anseranas</taxon>
    </lineage>
</organism>
<dbReference type="GO" id="GO:0031047">
    <property type="term" value="P:regulatory ncRNA-mediated gene silencing"/>
    <property type="evidence" value="ECO:0007669"/>
    <property type="project" value="UniProtKB-KW"/>
</dbReference>
<gene>
    <name evidence="15" type="primary">Mov10l1</name>
    <name evidence="15" type="ORF">ANSSEM_R11500</name>
</gene>
<feature type="domain" description="Helicase MOV-10-like beta-barrel" evidence="13">
    <location>
        <begin position="557"/>
        <end position="629"/>
    </location>
</feature>
<dbReference type="Gene3D" id="3.40.50.300">
    <property type="entry name" value="P-loop containing nucleotide triphosphate hydrolases"/>
    <property type="match status" value="2"/>
</dbReference>
<name>A0A7K9UKS7_ANSSE</name>
<dbReference type="EC" id="3.6.4.13" evidence="3"/>
<feature type="domain" description="DNA2/NAM7 helicase-like C-terminal" evidence="12">
    <location>
        <begin position="970"/>
        <end position="1174"/>
    </location>
</feature>
<comment type="caution">
    <text evidence="15">The sequence shown here is derived from an EMBL/GenBank/DDBJ whole genome shotgun (WGS) entry which is preliminary data.</text>
</comment>
<dbReference type="PANTHER" id="PTHR45418:SF1">
    <property type="entry name" value="CANCER_TESTIS ANTIGEN 55"/>
    <property type="match status" value="1"/>
</dbReference>
<dbReference type="PANTHER" id="PTHR45418">
    <property type="entry name" value="CANCER/TESTIS ANTIGEN 55"/>
    <property type="match status" value="1"/>
</dbReference>
<evidence type="ECO:0000259" key="14">
    <source>
        <dbReference type="Pfam" id="PF21635"/>
    </source>
</evidence>
<dbReference type="GO" id="GO:0003724">
    <property type="term" value="F:RNA helicase activity"/>
    <property type="evidence" value="ECO:0007669"/>
    <property type="project" value="UniProtKB-EC"/>
</dbReference>
<feature type="non-terminal residue" evidence="15">
    <location>
        <position position="1"/>
    </location>
</feature>
<dbReference type="InterPro" id="IPR041679">
    <property type="entry name" value="DNA2/NAM7-like_C"/>
</dbReference>
<evidence type="ECO:0000259" key="11">
    <source>
        <dbReference type="Pfam" id="PF13086"/>
    </source>
</evidence>
<dbReference type="GO" id="GO:0005524">
    <property type="term" value="F:ATP binding"/>
    <property type="evidence" value="ECO:0007669"/>
    <property type="project" value="UniProtKB-KW"/>
</dbReference>
<dbReference type="SUPFAM" id="SSF52540">
    <property type="entry name" value="P-loop containing nucleoside triphosphate hydrolases"/>
    <property type="match status" value="1"/>
</dbReference>